<feature type="transmembrane region" description="Helical" evidence="6">
    <location>
        <begin position="248"/>
        <end position="266"/>
    </location>
</feature>
<evidence type="ECO:0000256" key="1">
    <source>
        <dbReference type="ARBA" id="ARBA00004651"/>
    </source>
</evidence>
<feature type="transmembrane region" description="Helical" evidence="6">
    <location>
        <begin position="94"/>
        <end position="118"/>
    </location>
</feature>
<name>A0ABP7PHK2_9SPHI</name>
<keyword evidence="5 6" id="KW-0472">Membrane</keyword>
<keyword evidence="3 6" id="KW-0812">Transmembrane</keyword>
<feature type="transmembrane region" description="Helical" evidence="6">
    <location>
        <begin position="164"/>
        <end position="181"/>
    </location>
</feature>
<feature type="transmembrane region" description="Helical" evidence="6">
    <location>
        <begin position="138"/>
        <end position="157"/>
    </location>
</feature>
<dbReference type="Pfam" id="PF12679">
    <property type="entry name" value="ABC2_membrane_2"/>
    <property type="match status" value="1"/>
</dbReference>
<dbReference type="RefSeq" id="WP_259088529.1">
    <property type="nucleotide sequence ID" value="NZ_BAAAZC010000009.1"/>
</dbReference>
<dbReference type="NCBIfam" id="TIGR03518">
    <property type="entry name" value="ABC_perm_GldF"/>
    <property type="match status" value="1"/>
</dbReference>
<dbReference type="Proteomes" id="UP001500742">
    <property type="component" value="Unassembled WGS sequence"/>
</dbReference>
<accession>A0ABP7PHK2</accession>
<evidence type="ECO:0008006" key="11">
    <source>
        <dbReference type="Google" id="ProtNLM"/>
    </source>
</evidence>
<evidence type="ECO:0000259" key="8">
    <source>
        <dbReference type="Pfam" id="PF23357"/>
    </source>
</evidence>
<keyword evidence="4 6" id="KW-1133">Transmembrane helix</keyword>
<dbReference type="InterPro" id="IPR051449">
    <property type="entry name" value="ABC-2_transporter_component"/>
</dbReference>
<proteinExistence type="predicted"/>
<evidence type="ECO:0000313" key="9">
    <source>
        <dbReference type="EMBL" id="GAA3965753.1"/>
    </source>
</evidence>
<evidence type="ECO:0000259" key="7">
    <source>
        <dbReference type="Pfam" id="PF09822"/>
    </source>
</evidence>
<feature type="transmembrane region" description="Helical" evidence="6">
    <location>
        <begin position="770"/>
        <end position="794"/>
    </location>
</feature>
<gene>
    <name evidence="9" type="ORF">GCM10022210_12750</name>
</gene>
<feature type="domain" description="ABC-type uncharacterised transport system" evidence="7">
    <location>
        <begin position="433"/>
        <end position="736"/>
    </location>
</feature>
<dbReference type="PANTHER" id="PTHR30294:SF29">
    <property type="entry name" value="MULTIDRUG ABC TRANSPORTER PERMEASE YBHS-RELATED"/>
    <property type="match status" value="1"/>
</dbReference>
<dbReference type="InterPro" id="IPR019860">
    <property type="entry name" value="Motility-assoc_ABC_perm_GldF"/>
</dbReference>
<comment type="caution">
    <text evidence="9">The sequence shown here is derived from an EMBL/GenBank/DDBJ whole genome shotgun (WGS) entry which is preliminary data.</text>
</comment>
<dbReference type="PANTHER" id="PTHR30294">
    <property type="entry name" value="MEMBRANE COMPONENT OF ABC TRANSPORTER YHHJ-RELATED"/>
    <property type="match status" value="1"/>
</dbReference>
<feature type="transmembrane region" description="Helical" evidence="6">
    <location>
        <begin position="56"/>
        <end position="73"/>
    </location>
</feature>
<evidence type="ECO:0000256" key="4">
    <source>
        <dbReference type="ARBA" id="ARBA00022989"/>
    </source>
</evidence>
<dbReference type="Pfam" id="PF23357">
    <property type="entry name" value="DUF7088"/>
    <property type="match status" value="1"/>
</dbReference>
<dbReference type="Pfam" id="PF09822">
    <property type="entry name" value="ABC_transp_aux"/>
    <property type="match status" value="1"/>
</dbReference>
<reference evidence="10" key="1">
    <citation type="journal article" date="2019" name="Int. J. Syst. Evol. Microbiol.">
        <title>The Global Catalogue of Microorganisms (GCM) 10K type strain sequencing project: providing services to taxonomists for standard genome sequencing and annotation.</title>
        <authorList>
            <consortium name="The Broad Institute Genomics Platform"/>
            <consortium name="The Broad Institute Genome Sequencing Center for Infectious Disease"/>
            <person name="Wu L."/>
            <person name="Ma J."/>
        </authorList>
    </citation>
    <scope>NUCLEOTIDE SEQUENCE [LARGE SCALE GENOMIC DNA]</scope>
    <source>
        <strain evidence="10">JCM 16601</strain>
    </source>
</reference>
<evidence type="ECO:0000256" key="5">
    <source>
        <dbReference type="ARBA" id="ARBA00023136"/>
    </source>
</evidence>
<feature type="transmembrane region" description="Helical" evidence="6">
    <location>
        <begin position="12"/>
        <end position="36"/>
    </location>
</feature>
<dbReference type="InterPro" id="IPR055396">
    <property type="entry name" value="DUF7088"/>
</dbReference>
<evidence type="ECO:0000256" key="2">
    <source>
        <dbReference type="ARBA" id="ARBA00022475"/>
    </source>
</evidence>
<feature type="transmembrane region" description="Helical" evidence="6">
    <location>
        <begin position="217"/>
        <end position="236"/>
    </location>
</feature>
<feature type="domain" description="DUF7088" evidence="8">
    <location>
        <begin position="274"/>
        <end position="386"/>
    </location>
</feature>
<dbReference type="InterPro" id="IPR019196">
    <property type="entry name" value="ABC_transp_unknown"/>
</dbReference>
<evidence type="ECO:0000256" key="6">
    <source>
        <dbReference type="SAM" id="Phobius"/>
    </source>
</evidence>
<comment type="subcellular location">
    <subcellularLocation>
        <location evidence="1">Cell membrane</location>
        <topology evidence="1">Multi-pass membrane protein</topology>
    </subcellularLocation>
</comment>
<dbReference type="NCBIfam" id="TIGR03521">
    <property type="entry name" value="GldG"/>
    <property type="match status" value="1"/>
</dbReference>
<keyword evidence="2" id="KW-1003">Cell membrane</keyword>
<dbReference type="InterPro" id="IPR019863">
    <property type="entry name" value="Motility-assoc_ABC-rel_GldG"/>
</dbReference>
<dbReference type="EMBL" id="BAAAZC010000009">
    <property type="protein sequence ID" value="GAA3965753.1"/>
    <property type="molecule type" value="Genomic_DNA"/>
</dbReference>
<evidence type="ECO:0000313" key="10">
    <source>
        <dbReference type="Proteomes" id="UP001500742"/>
    </source>
</evidence>
<protein>
    <recommendedName>
        <fullName evidence="11">Gliding motility-associated ABC transporter substrate-binding protein GldG</fullName>
    </recommendedName>
</protein>
<organism evidence="9 10">
    <name type="scientific">Mucilaginibacter dorajii</name>
    <dbReference type="NCBI Taxonomy" id="692994"/>
    <lineage>
        <taxon>Bacteria</taxon>
        <taxon>Pseudomonadati</taxon>
        <taxon>Bacteroidota</taxon>
        <taxon>Sphingobacteriia</taxon>
        <taxon>Sphingobacteriales</taxon>
        <taxon>Sphingobacteriaceae</taxon>
        <taxon>Mucilaginibacter</taxon>
    </lineage>
</organism>
<evidence type="ECO:0000256" key="3">
    <source>
        <dbReference type="ARBA" id="ARBA00022692"/>
    </source>
</evidence>
<sequence length="801" mass="89969">MLSILKKEITSYLSSLVAYVTIGVFLLVLGLFLWVFPDSSILDYGYAGLDSLFSTAPYLFMFLIPAITMRSLAEERKEGTFELLFTRALKDWEIVLGKYLACLLIVLFALLPTLVYYFSVSTLGTPQGNIDSGAVIGSYIGLFLLGGAFVAIGMFASSITKNQIIAFTVAVFLCFFFYSGFDSLSQLLSLQDFNLQSLGITAHYQSVSRGVLDTRDLAYFLLVATFFIWLTLFILIKQRQKKLRGTPMLSLLSLFIFFGLLTQSVFTRFDFTTEKRFTISPISRHIMDSLQKPVKVTVYLQGSGLPSGLRHLQSATKDMLSDLKAYSHGNIQFEFVDLLSSIKNLPQDKQKQTYEDFEAKGVVGQNLSFKTDDGVSQKLIFPEAVVKAGDREIVVNLIQTRIGLSDDEQINNSIQNLEYAFSSAIKKVVKGGKPQIGFTEGHHELNDVQLNDAMKSLSDGFEVGRLNLSVIPFKALMNIKLLVIPKPDTKFTELEKFKLDQYIMRGGRVLWTIDQVSAELDSLRGHGGEQLAFPKQLNLDDQLFMYGVRINYDLIADLSAAQIPVSTGDVGGQAQIQMLPWLFYPVLMPLAKHPIVKNLDAINSQFISTIDLLETKNVKKTILLSSSPYNHKVTAPHLLSLQALEQEPNPKDFQGTPKTVAVLLEGRFVSNWRNRPLPDSLKEPVTIMPESVPTKMVVISDGDILKNQVGRDGSPYPLGYDHYTQQSYGNKNLLLNIADYMTDDSGLIALRTKEIKIRLLNRARIRNEKLYWQLVNTVGPLALVLICAIFQHYFRRRKYAH</sequence>
<keyword evidence="10" id="KW-1185">Reference proteome</keyword>